<organism evidence="1 2">
    <name type="scientific">Pseudonocardia aurantiaca</name>
    <dbReference type="NCBI Taxonomy" id="75290"/>
    <lineage>
        <taxon>Bacteria</taxon>
        <taxon>Bacillati</taxon>
        <taxon>Actinomycetota</taxon>
        <taxon>Actinomycetes</taxon>
        <taxon>Pseudonocardiales</taxon>
        <taxon>Pseudonocardiaceae</taxon>
        <taxon>Pseudonocardia</taxon>
    </lineage>
</organism>
<dbReference type="Proteomes" id="UP001597145">
    <property type="component" value="Unassembled WGS sequence"/>
</dbReference>
<dbReference type="CDD" id="cd00085">
    <property type="entry name" value="HNHc"/>
    <property type="match status" value="1"/>
</dbReference>
<reference evidence="2" key="1">
    <citation type="journal article" date="2019" name="Int. J. Syst. Evol. Microbiol.">
        <title>The Global Catalogue of Microorganisms (GCM) 10K type strain sequencing project: providing services to taxonomists for standard genome sequencing and annotation.</title>
        <authorList>
            <consortium name="The Broad Institute Genomics Platform"/>
            <consortium name="The Broad Institute Genome Sequencing Center for Infectious Disease"/>
            <person name="Wu L."/>
            <person name="Ma J."/>
        </authorList>
    </citation>
    <scope>NUCLEOTIDE SEQUENCE [LARGE SCALE GENOMIC DNA]</scope>
    <source>
        <strain evidence="2">JCM 12165</strain>
    </source>
</reference>
<keyword evidence="1" id="KW-0255">Endonuclease</keyword>
<keyword evidence="1" id="KW-0540">Nuclease</keyword>
<keyword evidence="2" id="KW-1185">Reference proteome</keyword>
<dbReference type="InterPro" id="IPR003615">
    <property type="entry name" value="HNH_nuc"/>
</dbReference>
<dbReference type="GO" id="GO:0004519">
    <property type="term" value="F:endonuclease activity"/>
    <property type="evidence" value="ECO:0007669"/>
    <property type="project" value="UniProtKB-KW"/>
</dbReference>
<protein>
    <submittedName>
        <fullName evidence="1">HNH endonuclease signature motif containing protein</fullName>
    </submittedName>
</protein>
<comment type="caution">
    <text evidence="1">The sequence shown here is derived from an EMBL/GenBank/DDBJ whole genome shotgun (WGS) entry which is preliminary data.</text>
</comment>
<sequence>RPWWAGGPTDLDNLVLVCPFHHQLIHDRGYQIRWTGHRWQALRPDGTDVPEAGRPLAGNLDGLVEHATRSGQLITDRSLTPTWYGETLDPAPILDTLLPRHVPAATAA</sequence>
<dbReference type="EMBL" id="JBHUCP010000012">
    <property type="protein sequence ID" value="MFD1531551.1"/>
    <property type="molecule type" value="Genomic_DNA"/>
</dbReference>
<evidence type="ECO:0000313" key="1">
    <source>
        <dbReference type="EMBL" id="MFD1531551.1"/>
    </source>
</evidence>
<accession>A0ABW4FPJ2</accession>
<gene>
    <name evidence="1" type="ORF">ACFSCY_19130</name>
</gene>
<feature type="non-terminal residue" evidence="1">
    <location>
        <position position="1"/>
    </location>
</feature>
<evidence type="ECO:0000313" key="2">
    <source>
        <dbReference type="Proteomes" id="UP001597145"/>
    </source>
</evidence>
<keyword evidence="1" id="KW-0378">Hydrolase</keyword>
<dbReference type="RefSeq" id="WP_379659842.1">
    <property type="nucleotide sequence ID" value="NZ_JBHUCP010000012.1"/>
</dbReference>
<proteinExistence type="predicted"/>
<name>A0ABW4FPJ2_9PSEU</name>